<keyword evidence="2 5" id="KW-0547">Nucleotide-binding</keyword>
<dbReference type="OrthoDB" id="5817230at2759"/>
<keyword evidence="3 5" id="KW-0342">GTP-binding</keyword>
<dbReference type="Proteomes" id="UP000001307">
    <property type="component" value="Unassembled WGS sequence"/>
</dbReference>
<evidence type="ECO:0000256" key="5">
    <source>
        <dbReference type="PIRSR" id="PIRSR601019-1"/>
    </source>
</evidence>
<dbReference type="PROSITE" id="PS51882">
    <property type="entry name" value="G_ALPHA"/>
    <property type="match status" value="1"/>
</dbReference>
<evidence type="ECO:0000256" key="1">
    <source>
        <dbReference type="ARBA" id="ARBA00022723"/>
    </source>
</evidence>
<evidence type="ECO:0000256" key="6">
    <source>
        <dbReference type="PIRSR" id="PIRSR601019-2"/>
    </source>
</evidence>
<dbReference type="PANTHER" id="PTHR10218">
    <property type="entry name" value="GTP-BINDING PROTEIN ALPHA SUBUNIT"/>
    <property type="match status" value="1"/>
</dbReference>
<protein>
    <submittedName>
        <fullName evidence="7">Uncharacterized protein</fullName>
    </submittedName>
</protein>
<dbReference type="SUPFAM" id="SSF47895">
    <property type="entry name" value="Transducin (alpha subunit), insertion domain"/>
    <property type="match status" value="1"/>
</dbReference>
<reference evidence="7" key="1">
    <citation type="journal article" date="2010" name="Science">
        <title>Plasticity of animal genome architecture unmasked by rapid evolution of a pelagic tunicate.</title>
        <authorList>
            <person name="Denoeud F."/>
            <person name="Henriet S."/>
            <person name="Mungpakdee S."/>
            <person name="Aury J.M."/>
            <person name="Da Silva C."/>
            <person name="Brinkmann H."/>
            <person name="Mikhaleva J."/>
            <person name="Olsen L.C."/>
            <person name="Jubin C."/>
            <person name="Canestro C."/>
            <person name="Bouquet J.M."/>
            <person name="Danks G."/>
            <person name="Poulain J."/>
            <person name="Campsteijn C."/>
            <person name="Adamski M."/>
            <person name="Cross I."/>
            <person name="Yadetie F."/>
            <person name="Muffato M."/>
            <person name="Louis A."/>
            <person name="Butcher S."/>
            <person name="Tsagkogeorga G."/>
            <person name="Konrad A."/>
            <person name="Singh S."/>
            <person name="Jensen M.F."/>
            <person name="Cong E.H."/>
            <person name="Eikeseth-Otteraa H."/>
            <person name="Noel B."/>
            <person name="Anthouard V."/>
            <person name="Porcel B.M."/>
            <person name="Kachouri-Lafond R."/>
            <person name="Nishino A."/>
            <person name="Ugolini M."/>
            <person name="Chourrout P."/>
            <person name="Nishida H."/>
            <person name="Aasland R."/>
            <person name="Huzurbazar S."/>
            <person name="Westhof E."/>
            <person name="Delsuc F."/>
            <person name="Lehrach H."/>
            <person name="Reinhardt R."/>
            <person name="Weissenbach J."/>
            <person name="Roy S.W."/>
            <person name="Artiguenave F."/>
            <person name="Postlethwait J.H."/>
            <person name="Manak J.R."/>
            <person name="Thompson E.M."/>
            <person name="Jaillon O."/>
            <person name="Du Pasquier L."/>
            <person name="Boudinot P."/>
            <person name="Liberles D.A."/>
            <person name="Volff J.N."/>
            <person name="Philippe H."/>
            <person name="Lenhard B."/>
            <person name="Roest Crollius H."/>
            <person name="Wincker P."/>
            <person name="Chourrout D."/>
        </authorList>
    </citation>
    <scope>NUCLEOTIDE SEQUENCE [LARGE SCALE GENOMIC DNA]</scope>
</reference>
<keyword evidence="1 6" id="KW-0479">Metal-binding</keyword>
<dbReference type="PANTHER" id="PTHR10218:SF360">
    <property type="entry name" value="GUANINE NUCLEOTIDE-BINDING PROTEIN SUBUNIT ALPHA HOMOLOG"/>
    <property type="match status" value="1"/>
</dbReference>
<feature type="binding site" evidence="6">
    <location>
        <position position="198"/>
    </location>
    <ligand>
        <name>Mg(2+)</name>
        <dbReference type="ChEBI" id="CHEBI:18420"/>
    </ligand>
</feature>
<evidence type="ECO:0000256" key="4">
    <source>
        <dbReference type="ARBA" id="ARBA00023224"/>
    </source>
</evidence>
<dbReference type="GO" id="GO:0031683">
    <property type="term" value="F:G-protein beta/gamma-subunit complex binding"/>
    <property type="evidence" value="ECO:0007669"/>
    <property type="project" value="InterPro"/>
</dbReference>
<feature type="binding site" evidence="6">
    <location>
        <position position="61"/>
    </location>
    <ligand>
        <name>Mg(2+)</name>
        <dbReference type="ChEBI" id="CHEBI:18420"/>
    </ligand>
</feature>
<dbReference type="GO" id="GO:0003924">
    <property type="term" value="F:GTPase activity"/>
    <property type="evidence" value="ECO:0007669"/>
    <property type="project" value="InterPro"/>
</dbReference>
<evidence type="ECO:0000256" key="2">
    <source>
        <dbReference type="ARBA" id="ARBA00022741"/>
    </source>
</evidence>
<sequence>MFSWLCLPEWLRSVVPCNEDENERASRKRNEEIDKALRKEKSRLRKQVRILLLGTGESGKSTFLKQMRIVHADGFSTIERLNFRSDVYVNIMRSMKVLVHALESFAIDLEKESNQIHLTTIKEWDKSKELNPATFSDFSSSLLELWMDQGIQKVFSKRAQFQLGESIRYYMAEENAERIMQHDYHPNSTDILWARRRTEVVSETEVTIKKVPFAFIDMGGQRTQRQKWFQCFQSSINTVLFFVAISEFDQTLVEDKTTNRIIESLKVFKYILEQKAFRDRDIIIFFNKCDLLEEKVKEGIKVTDYFATPFRGDPLNLKDVQCRLDTPDDQGNFRDDLGLYHHFTVAIDTENIKKVFEAVKDMEHGLLIITLQIVVNPFGIADRLVVHFNNPIKF</sequence>
<dbReference type="PRINTS" id="PR00318">
    <property type="entry name" value="GPROTEINA"/>
</dbReference>
<feature type="binding site" evidence="5">
    <location>
        <position position="346"/>
    </location>
    <ligand>
        <name>GTP</name>
        <dbReference type="ChEBI" id="CHEBI:37565"/>
    </ligand>
</feature>
<dbReference type="SMART" id="SM00275">
    <property type="entry name" value="G_alpha"/>
    <property type="match status" value="1"/>
</dbReference>
<dbReference type="GO" id="GO:0007188">
    <property type="term" value="P:adenylate cyclase-modulating G protein-coupled receptor signaling pathway"/>
    <property type="evidence" value="ECO:0007669"/>
    <property type="project" value="TreeGrafter"/>
</dbReference>
<feature type="binding site" evidence="5">
    <location>
        <begin position="192"/>
        <end position="198"/>
    </location>
    <ligand>
        <name>GTP</name>
        <dbReference type="ChEBI" id="CHEBI:37565"/>
    </ligand>
</feature>
<dbReference type="Gene3D" id="3.40.50.300">
    <property type="entry name" value="P-loop containing nucleotide triphosphate hydrolases"/>
    <property type="match status" value="1"/>
</dbReference>
<keyword evidence="6" id="KW-0460">Magnesium</keyword>
<dbReference type="FunFam" id="3.40.50.300:FF:000692">
    <property type="entry name" value="Guanine nucleotide-binding protein subunit alpha"/>
    <property type="match status" value="2"/>
</dbReference>
<proteinExistence type="predicted"/>
<organism evidence="7">
    <name type="scientific">Oikopleura dioica</name>
    <name type="common">Tunicate</name>
    <dbReference type="NCBI Taxonomy" id="34765"/>
    <lineage>
        <taxon>Eukaryota</taxon>
        <taxon>Metazoa</taxon>
        <taxon>Chordata</taxon>
        <taxon>Tunicata</taxon>
        <taxon>Appendicularia</taxon>
        <taxon>Copelata</taxon>
        <taxon>Oikopleuridae</taxon>
        <taxon>Oikopleura</taxon>
    </lineage>
</organism>
<dbReference type="GO" id="GO:0005834">
    <property type="term" value="C:heterotrimeric G-protein complex"/>
    <property type="evidence" value="ECO:0007669"/>
    <property type="project" value="TreeGrafter"/>
</dbReference>
<name>E4XDK4_OIKDI</name>
<dbReference type="GO" id="GO:0005737">
    <property type="term" value="C:cytoplasm"/>
    <property type="evidence" value="ECO:0007669"/>
    <property type="project" value="TreeGrafter"/>
</dbReference>
<keyword evidence="8" id="KW-1185">Reference proteome</keyword>
<dbReference type="Gene3D" id="1.10.400.10">
    <property type="entry name" value="GI Alpha 1, domain 2-like"/>
    <property type="match status" value="1"/>
</dbReference>
<feature type="binding site" evidence="5">
    <location>
        <begin position="57"/>
        <end position="62"/>
    </location>
    <ligand>
        <name>GTP</name>
        <dbReference type="ChEBI" id="CHEBI:37565"/>
    </ligand>
</feature>
<dbReference type="EMBL" id="FN653039">
    <property type="protein sequence ID" value="CBY19242.1"/>
    <property type="molecule type" value="Genomic_DNA"/>
</dbReference>
<feature type="binding site" evidence="5">
    <location>
        <begin position="287"/>
        <end position="290"/>
    </location>
    <ligand>
        <name>GTP</name>
        <dbReference type="ChEBI" id="CHEBI:37565"/>
    </ligand>
</feature>
<evidence type="ECO:0000313" key="8">
    <source>
        <dbReference type="Proteomes" id="UP000001307"/>
    </source>
</evidence>
<dbReference type="Pfam" id="PF00503">
    <property type="entry name" value="G-alpha"/>
    <property type="match status" value="1"/>
</dbReference>
<keyword evidence="4" id="KW-0807">Transducer</keyword>
<dbReference type="InterPro" id="IPR027417">
    <property type="entry name" value="P-loop_NTPase"/>
</dbReference>
<evidence type="ECO:0000256" key="3">
    <source>
        <dbReference type="ARBA" id="ARBA00023134"/>
    </source>
</evidence>
<dbReference type="CDD" id="cd00066">
    <property type="entry name" value="G-alpha"/>
    <property type="match status" value="1"/>
</dbReference>
<dbReference type="GO" id="GO:0001664">
    <property type="term" value="F:G protein-coupled receptor binding"/>
    <property type="evidence" value="ECO:0007669"/>
    <property type="project" value="TreeGrafter"/>
</dbReference>
<dbReference type="InParanoid" id="E4XDK4"/>
<dbReference type="GO" id="GO:0005525">
    <property type="term" value="F:GTP binding"/>
    <property type="evidence" value="ECO:0007669"/>
    <property type="project" value="UniProtKB-KW"/>
</dbReference>
<accession>E4XDK4</accession>
<evidence type="ECO:0000313" key="7">
    <source>
        <dbReference type="EMBL" id="CBY19242.1"/>
    </source>
</evidence>
<dbReference type="FunCoup" id="E4XDK4">
    <property type="interactions" value="26"/>
</dbReference>
<dbReference type="InterPro" id="IPR001019">
    <property type="entry name" value="Gprotein_alpha_su"/>
</dbReference>
<gene>
    <name evidence="7" type="ORF">GSOID_T00008248001</name>
</gene>
<dbReference type="GO" id="GO:0046872">
    <property type="term" value="F:metal ion binding"/>
    <property type="evidence" value="ECO:0007669"/>
    <property type="project" value="UniProtKB-KW"/>
</dbReference>
<dbReference type="InterPro" id="IPR011025">
    <property type="entry name" value="GproteinA_insert"/>
</dbReference>
<feature type="binding site" evidence="5">
    <location>
        <begin position="217"/>
        <end position="221"/>
    </location>
    <ligand>
        <name>GTP</name>
        <dbReference type="ChEBI" id="CHEBI:37565"/>
    </ligand>
</feature>
<dbReference type="SUPFAM" id="SSF52540">
    <property type="entry name" value="P-loop containing nucleoside triphosphate hydrolases"/>
    <property type="match status" value="1"/>
</dbReference>
<dbReference type="AlphaFoldDB" id="E4XDK4"/>